<evidence type="ECO:0000256" key="11">
    <source>
        <dbReference type="ARBA" id="ARBA00023136"/>
    </source>
</evidence>
<dbReference type="PROSITE" id="PS52016">
    <property type="entry name" value="TONB_DEPENDENT_REC_3"/>
    <property type="match status" value="1"/>
</dbReference>
<dbReference type="InterPro" id="IPR010105">
    <property type="entry name" value="TonB_sidphr_rcpt"/>
</dbReference>
<evidence type="ECO:0000256" key="7">
    <source>
        <dbReference type="ARBA" id="ARBA00022729"/>
    </source>
</evidence>
<keyword evidence="9" id="KW-0406">Ion transport</keyword>
<dbReference type="CDD" id="cd01347">
    <property type="entry name" value="ligand_gated_channel"/>
    <property type="match status" value="1"/>
</dbReference>
<dbReference type="AlphaFoldDB" id="A0A371BIC9"/>
<comment type="similarity">
    <text evidence="2 14 15">Belongs to the TonB-dependent receptor family.</text>
</comment>
<keyword evidence="6 14" id="KW-0812">Transmembrane</keyword>
<keyword evidence="11 14" id="KW-0472">Membrane</keyword>
<evidence type="ECO:0000256" key="5">
    <source>
        <dbReference type="ARBA" id="ARBA00022496"/>
    </source>
</evidence>
<dbReference type="InterPro" id="IPR000531">
    <property type="entry name" value="Beta-barrel_TonB"/>
</dbReference>
<evidence type="ECO:0000256" key="9">
    <source>
        <dbReference type="ARBA" id="ARBA00023065"/>
    </source>
</evidence>
<evidence type="ECO:0000256" key="1">
    <source>
        <dbReference type="ARBA" id="ARBA00004571"/>
    </source>
</evidence>
<comment type="subcellular location">
    <subcellularLocation>
        <location evidence="1 14">Cell outer membrane</location>
        <topology evidence="1 14">Multi-pass membrane protein</topology>
    </subcellularLocation>
</comment>
<dbReference type="PANTHER" id="PTHR32552:SF68">
    <property type="entry name" value="FERRICHROME OUTER MEMBRANE TRANSPORTER_PHAGE RECEPTOR"/>
    <property type="match status" value="1"/>
</dbReference>
<dbReference type="Pfam" id="PF07715">
    <property type="entry name" value="Plug"/>
    <property type="match status" value="1"/>
</dbReference>
<dbReference type="Gene3D" id="2.170.130.10">
    <property type="entry name" value="TonB-dependent receptor, plug domain"/>
    <property type="match status" value="1"/>
</dbReference>
<keyword evidence="20" id="KW-1185">Reference proteome</keyword>
<accession>A0A371BIC9</accession>
<dbReference type="PANTHER" id="PTHR32552">
    <property type="entry name" value="FERRICHROME IRON RECEPTOR-RELATED"/>
    <property type="match status" value="1"/>
</dbReference>
<evidence type="ECO:0000256" key="12">
    <source>
        <dbReference type="ARBA" id="ARBA00023170"/>
    </source>
</evidence>
<keyword evidence="8" id="KW-0408">Iron</keyword>
<evidence type="ECO:0000256" key="16">
    <source>
        <dbReference type="SAM" id="SignalP"/>
    </source>
</evidence>
<dbReference type="RefSeq" id="WP_115548720.1">
    <property type="nucleotide sequence ID" value="NZ_QRGP01000001.1"/>
</dbReference>
<evidence type="ECO:0000256" key="15">
    <source>
        <dbReference type="RuleBase" id="RU003357"/>
    </source>
</evidence>
<evidence type="ECO:0000313" key="19">
    <source>
        <dbReference type="EMBL" id="RDV07173.1"/>
    </source>
</evidence>
<evidence type="ECO:0000256" key="3">
    <source>
        <dbReference type="ARBA" id="ARBA00022448"/>
    </source>
</evidence>
<keyword evidence="10 15" id="KW-0798">TonB box</keyword>
<evidence type="ECO:0000256" key="2">
    <source>
        <dbReference type="ARBA" id="ARBA00009810"/>
    </source>
</evidence>
<keyword evidence="3 14" id="KW-0813">Transport</keyword>
<evidence type="ECO:0000256" key="4">
    <source>
        <dbReference type="ARBA" id="ARBA00022452"/>
    </source>
</evidence>
<evidence type="ECO:0000256" key="6">
    <source>
        <dbReference type="ARBA" id="ARBA00022692"/>
    </source>
</evidence>
<name>A0A371BIC9_9SPHN</name>
<keyword evidence="12 19" id="KW-0675">Receptor</keyword>
<evidence type="ECO:0000256" key="14">
    <source>
        <dbReference type="PROSITE-ProRule" id="PRU01360"/>
    </source>
</evidence>
<keyword evidence="5" id="KW-0410">Iron transport</keyword>
<dbReference type="OrthoDB" id="9760333at2"/>
<evidence type="ECO:0000313" key="20">
    <source>
        <dbReference type="Proteomes" id="UP000263833"/>
    </source>
</evidence>
<dbReference type="Proteomes" id="UP000263833">
    <property type="component" value="Unassembled WGS sequence"/>
</dbReference>
<evidence type="ECO:0000256" key="13">
    <source>
        <dbReference type="ARBA" id="ARBA00023237"/>
    </source>
</evidence>
<evidence type="ECO:0000256" key="8">
    <source>
        <dbReference type="ARBA" id="ARBA00023004"/>
    </source>
</evidence>
<keyword evidence="4 14" id="KW-1134">Transmembrane beta strand</keyword>
<comment type="caution">
    <text evidence="19">The sequence shown here is derived from an EMBL/GenBank/DDBJ whole genome shotgun (WGS) entry which is preliminary data.</text>
</comment>
<dbReference type="GO" id="GO:0038023">
    <property type="term" value="F:signaling receptor activity"/>
    <property type="evidence" value="ECO:0007669"/>
    <property type="project" value="InterPro"/>
</dbReference>
<dbReference type="SUPFAM" id="SSF56935">
    <property type="entry name" value="Porins"/>
    <property type="match status" value="1"/>
</dbReference>
<feature type="domain" description="TonB-dependent receptor plug" evidence="18">
    <location>
        <begin position="63"/>
        <end position="159"/>
    </location>
</feature>
<evidence type="ECO:0000259" key="17">
    <source>
        <dbReference type="Pfam" id="PF00593"/>
    </source>
</evidence>
<feature type="chain" id="PRO_5017060339" evidence="16">
    <location>
        <begin position="24"/>
        <end position="701"/>
    </location>
</feature>
<evidence type="ECO:0000259" key="18">
    <source>
        <dbReference type="Pfam" id="PF07715"/>
    </source>
</evidence>
<dbReference type="Pfam" id="PF00593">
    <property type="entry name" value="TonB_dep_Rec_b-barrel"/>
    <property type="match status" value="1"/>
</dbReference>
<proteinExistence type="inferred from homology"/>
<evidence type="ECO:0000256" key="10">
    <source>
        <dbReference type="ARBA" id="ARBA00023077"/>
    </source>
</evidence>
<dbReference type="EMBL" id="QRGP01000001">
    <property type="protein sequence ID" value="RDV07173.1"/>
    <property type="molecule type" value="Genomic_DNA"/>
</dbReference>
<dbReference type="GO" id="GO:0015344">
    <property type="term" value="F:siderophore uptake transmembrane transporter activity"/>
    <property type="evidence" value="ECO:0007669"/>
    <property type="project" value="TreeGrafter"/>
</dbReference>
<protein>
    <submittedName>
        <fullName evidence="19">TonB-dependent siderophore receptor</fullName>
    </submittedName>
</protein>
<feature type="domain" description="TonB-dependent receptor-like beta-barrel" evidence="17">
    <location>
        <begin position="225"/>
        <end position="670"/>
    </location>
</feature>
<dbReference type="NCBIfam" id="TIGR01783">
    <property type="entry name" value="TonB-siderophor"/>
    <property type="match status" value="1"/>
</dbReference>
<dbReference type="InterPro" id="IPR012910">
    <property type="entry name" value="Plug_dom"/>
</dbReference>
<organism evidence="19 20">
    <name type="scientific">Sphingorhabdus pulchriflava</name>
    <dbReference type="NCBI Taxonomy" id="2292257"/>
    <lineage>
        <taxon>Bacteria</taxon>
        <taxon>Pseudomonadati</taxon>
        <taxon>Pseudomonadota</taxon>
        <taxon>Alphaproteobacteria</taxon>
        <taxon>Sphingomonadales</taxon>
        <taxon>Sphingomonadaceae</taxon>
        <taxon>Sphingorhabdus</taxon>
    </lineage>
</organism>
<sequence length="701" mass="77290">MKIGVTGISALAISMALAVPAVAGEYIEGGDQCEDCRTIIVTGASTGYVAQDIVTATKTDTPLLDVPQTIHVVTREQLDDQAQYSLGEVLRYVPGTTVGQGEGNRDQITLRGQNTSADFFLDGVRDDVQYYRGLYNVERVEILKGPYALIFGRGGGGGIINRVQKTPVADETFGATRASVNSFGGWDLSADLNAPLGDKAAVRLNATYEKMESDRRFVDGERYAWNPYLAVDLSDDWKLGLSYEYVNDDRVPDRGVPSIATAAGQPNTPVRGYDQLFFGVPGINRTTLEAHIAKLRLDGQLADNLKFTSTLLYGDYDKLYVNVYANSAVSAANTVTLDAYSDPTKRENLIGQANLIWDIETGALEHKLLFGVEYGDQKTRNRRFNRTFSPGTTFNLNTPVYPTVTFTTPSRDTMSDVEFFSAYVQDQIGLGEHFDIVVGLRYDHFQIDGIDFIPAVDRPFARSDDKISPRFGLIWKPQENVSIYSSFSRSFLPRSGDQFVSLTTTQENLAPEKFTNYELGAKWDILPNLNVTAAVFRLDRSNATTPDPANPLTTINVGKTRTKGLELAVTGRVLSNWQVSAGYTYQDGTLRGNDSVRLAQLPKHQFSLWNRYDVSDVLGVGLGVIHQSSQFAAIRTSAITTKLPSFTRVDAALFYDVSEKVQLQANVENLLDTDYFSDAHNNNNITPGAPINGRVTVRVKF</sequence>
<reference evidence="20" key="1">
    <citation type="submission" date="2018-08" db="EMBL/GenBank/DDBJ databases">
        <authorList>
            <person name="Kim S.-J."/>
            <person name="Jung G.-Y."/>
        </authorList>
    </citation>
    <scope>NUCLEOTIDE SEQUENCE [LARGE SCALE GENOMIC DNA]</scope>
    <source>
        <strain evidence="20">GY_G</strain>
    </source>
</reference>
<feature type="signal peptide" evidence="16">
    <location>
        <begin position="1"/>
        <end position="23"/>
    </location>
</feature>
<dbReference type="GO" id="GO:0009279">
    <property type="term" value="C:cell outer membrane"/>
    <property type="evidence" value="ECO:0007669"/>
    <property type="project" value="UniProtKB-SubCell"/>
</dbReference>
<dbReference type="GO" id="GO:0015891">
    <property type="term" value="P:siderophore transport"/>
    <property type="evidence" value="ECO:0007669"/>
    <property type="project" value="InterPro"/>
</dbReference>
<gene>
    <name evidence="19" type="ORF">DXH95_07315</name>
</gene>
<dbReference type="InterPro" id="IPR037066">
    <property type="entry name" value="Plug_dom_sf"/>
</dbReference>
<dbReference type="InterPro" id="IPR036942">
    <property type="entry name" value="Beta-barrel_TonB_sf"/>
</dbReference>
<keyword evidence="13 14" id="KW-0998">Cell outer membrane</keyword>
<keyword evidence="7 16" id="KW-0732">Signal</keyword>
<dbReference type="InterPro" id="IPR039426">
    <property type="entry name" value="TonB-dep_rcpt-like"/>
</dbReference>
<dbReference type="Gene3D" id="2.40.170.20">
    <property type="entry name" value="TonB-dependent receptor, beta-barrel domain"/>
    <property type="match status" value="1"/>
</dbReference>